<comment type="cofactor">
    <cofactor evidence="1">
        <name>FMN</name>
        <dbReference type="ChEBI" id="CHEBI:58210"/>
    </cofactor>
</comment>
<keyword evidence="9" id="KW-0560">Oxidoreductase</keyword>
<comment type="pathway">
    <text evidence="14">Amino-acid biosynthesis.</text>
</comment>
<keyword evidence="8" id="KW-0315">Glutamine amidotransferase</keyword>
<dbReference type="InterPro" id="IPR050711">
    <property type="entry name" value="ET-N_metabolism_enzyme"/>
</dbReference>
<dbReference type="SUPFAM" id="SSF56235">
    <property type="entry name" value="N-terminal nucleophile aminohydrolases (Ntn hydrolases)"/>
    <property type="match status" value="1"/>
</dbReference>
<dbReference type="GO" id="GO:0051538">
    <property type="term" value="F:3 iron, 4 sulfur cluster binding"/>
    <property type="evidence" value="ECO:0007669"/>
    <property type="project" value="UniProtKB-KW"/>
</dbReference>
<dbReference type="Pfam" id="PF01493">
    <property type="entry name" value="GXGXG"/>
    <property type="match status" value="1"/>
</dbReference>
<evidence type="ECO:0000256" key="8">
    <source>
        <dbReference type="ARBA" id="ARBA00022962"/>
    </source>
</evidence>
<evidence type="ECO:0000256" key="3">
    <source>
        <dbReference type="ARBA" id="ARBA00009716"/>
    </source>
</evidence>
<reference evidence="17 18" key="1">
    <citation type="journal article" date="2013" name="ISME J.">
        <title>Comparative genomics of pathogenic lineages of Vibrio nigripulchritudo identifies virulence-associated traits.</title>
        <authorList>
            <person name="Goudenege D."/>
            <person name="Labreuche Y."/>
            <person name="Krin E."/>
            <person name="Ansquer D."/>
            <person name="Mangenot S."/>
            <person name="Calteau A."/>
            <person name="Medigue C."/>
            <person name="Mazel D."/>
            <person name="Polz M.F."/>
            <person name="Le Roux F."/>
        </authorList>
    </citation>
    <scope>NUCLEOTIDE SEQUENCE [LARGE SCALE GENOMIC DNA]</scope>
    <source>
        <strain evidence="17 18">SOn1</strain>
    </source>
</reference>
<keyword evidence="13" id="KW-0003">3Fe-4S</keyword>
<dbReference type="InterPro" id="IPR017932">
    <property type="entry name" value="GATase_2_dom"/>
</dbReference>
<keyword evidence="10" id="KW-0408">Iron</keyword>
<proteinExistence type="inferred from homology"/>
<dbReference type="SUPFAM" id="SSF69336">
    <property type="entry name" value="Alpha subunit of glutamate synthase, C-terminal domain"/>
    <property type="match status" value="1"/>
</dbReference>
<comment type="caution">
    <text evidence="17">The sequence shown here is derived from an EMBL/GenBank/DDBJ whole genome shotgun (WGS) entry which is preliminary data.</text>
</comment>
<dbReference type="CDD" id="cd00713">
    <property type="entry name" value="GltS"/>
    <property type="match status" value="1"/>
</dbReference>
<dbReference type="PROSITE" id="PS50042">
    <property type="entry name" value="CNMP_BINDING_3"/>
    <property type="match status" value="1"/>
</dbReference>
<dbReference type="Pfam" id="PF04898">
    <property type="entry name" value="Glu_syn_central"/>
    <property type="match status" value="1"/>
</dbReference>
<keyword evidence="5" id="KW-0285">Flavoprotein</keyword>
<evidence type="ECO:0000259" key="15">
    <source>
        <dbReference type="PROSITE" id="PS50042"/>
    </source>
</evidence>
<keyword evidence="11" id="KW-0411">Iron-sulfur</keyword>
<keyword evidence="7" id="KW-0479">Metal-binding</keyword>
<evidence type="ECO:0000256" key="1">
    <source>
        <dbReference type="ARBA" id="ARBA00001917"/>
    </source>
</evidence>
<dbReference type="GO" id="GO:0015930">
    <property type="term" value="F:glutamate synthase activity"/>
    <property type="evidence" value="ECO:0007669"/>
    <property type="project" value="InterPro"/>
</dbReference>
<dbReference type="PROSITE" id="PS51278">
    <property type="entry name" value="GATASE_TYPE_2"/>
    <property type="match status" value="1"/>
</dbReference>
<keyword evidence="4" id="KW-0028">Amino-acid biosynthesis</keyword>
<sequence length="1818" mass="199710">MNQESRSLYDREHEHSSCGVGFITDKTGEQTHQLLALAHEALCTIPHRGGMNAEGIGDGAGVNIDLSVNFYRFLLNEPTLEKGEFGVANFFFPFDSTQFENAKTLILETLYKYSLKVELWREVPVNPEAVNNASQKVQQTIQQVVFLRGDSQPDAQAFEDQINAALSELESVGFTAPELEGFYPLSMSSRTQVYKGRLNSGEVVPYFADLTHPEHHVTTLFFHTRFSTNTAPATMMAQPFRRMAHNGELNTDKKNRLSEDAIARQQHKKVIFPKGQSDSARLDQTLARRVIEDRMDIVTAVLAMMPPAWENDESISQEVRDMLEYFSLSEEKNDGPAALIFSDGEKVGARLDRLGLRPLRSVETDRYLAVMSESGQIDFPPEDVVRYGRIQAGGMIYFDHSTGKSYETKEILETLAKERNYSALLASAKMTLSDIDPVDVSSIQENTNFSTYSRHVAYSLNQESFKFFLDPMIENGAEKISAMGFGLAPNVLTDEEGGMSKYFSQRFAQVTNPPLDSLRESDGMTLRVALGAKPGFSPQDTVQLVLQSPVLQPQQLEQIQNQDRIEVATFDALYSPTLNSREDNAKRVEEAIVALCDEIEEAARRRCGIVLLTDKNIGKDKAALPAILMVAAANQRLIKQGLRFNTSIVYLTGQAASSHDIACLLGFGASAVCPISVFYRAQTLSNNQTVEAGLKNFQKAVEKSLMKTMGKFGLCTAESYIGGEFFESNFLDSDSDCLKDYFPNISSPVGGARFDDLAWSSAKWHFKALAINEENQIPLLGLFKERQDGAGHSFGNTAVREYINMTQEPVTYADQAELAMDKTNQFASEDIAYKDKGYEKRTPEQIDEFEVTPSYRSFIDNLYSEREERPAALRDILLLPLDFSAASTVEEFAHLLDRFHLDGNVNYLWGGITIETQSQTDRAFTITLDNTERSALLAEALQNGWGENVEQLSLHADKVDVVLTEKYAQFLASIKKANAPISLDEVEPAHVITPTFASGAMSHGALNSNAHIAVAQGTNIAGAMSNSGEGGEHSTRFNSIKSSKIKQFASGRFGVWVGYLADPQLEEIEIKIAQGAKPGEGGQLPSPKVTVEIAAARGGTPGVELVSPPPHHDTYSIEDLGQLIHDAKAARVRVIVKLVSSEGIGTIAVGVAKAGADVINVAGNTGGTGAAAVTSLKNTGRAAEIGIAEVHQSLSENGLRDKVTLRCSNAHQTGMDVIKSAIMGGDSFEFGTTALMMLKCVMAKNCNIKCPAGLTTNPELYQGDPRALAQYFQNVAHEVREILASLGFQSLREIRGKTELLHLANHHSIVGRLDVTGLLREVEHVRVAHPVYLEADFTPDDAYIEKLLGDYFDSELLNIELSGTKLNNRNKSTGGQLSIDIERALNYQNVGENHPAVFTAGNGRRFLDAESVVVRTHGSAGQSYGAFNNSGLVMEHVGTCNDGVGKGSSGGHIVVRTPGSKQLSAGNNVLIGNFALFGATGGQAFIQGEAGDRFAVRNSGAVAVVEGVGDFCCEYMTNGSVINLGSYGKGFGNGMSGGVAYQYDVDGAFANRCSKDSVLALPLIEHNEGYEEALKWHLEQHVKFTQSETAKAILADWATSRTLFTLVLPLALTQSQHPDSILSTHPRKKMLEELIQGEANRLIEEVHFAYEDNQPLSRGFSPQYGDMDTPLICNLLTQSGVLHRAHQLVKGQYEGDVEQSRAVKRLFELRDKKLLDMLLKDVKEAISNYRDEELAVLLAAKRVQDYKTSLARRDVWDTHSRGTTVWILAREQDISEQMKDIEAVSLRLATLYCHVFADVIRDDIEQQKTQEQLEAQTA</sequence>
<evidence type="ECO:0000313" key="18">
    <source>
        <dbReference type="Proteomes" id="UP000018211"/>
    </source>
</evidence>
<dbReference type="SUPFAM" id="SSF51395">
    <property type="entry name" value="FMN-linked oxidoreductases"/>
    <property type="match status" value="1"/>
</dbReference>
<dbReference type="Proteomes" id="UP000018211">
    <property type="component" value="Unassembled WGS sequence"/>
</dbReference>
<evidence type="ECO:0000256" key="10">
    <source>
        <dbReference type="ARBA" id="ARBA00023004"/>
    </source>
</evidence>
<feature type="domain" description="Glutamine amidotransferase type-2" evidence="16">
    <location>
        <begin position="18"/>
        <end position="401"/>
    </location>
</feature>
<keyword evidence="12" id="KW-0314">Glutamate biosynthesis</keyword>
<evidence type="ECO:0000313" key="17">
    <source>
        <dbReference type="EMBL" id="CCO45580.1"/>
    </source>
</evidence>
<evidence type="ECO:0000256" key="14">
    <source>
        <dbReference type="ARBA" id="ARBA00029440"/>
    </source>
</evidence>
<dbReference type="RefSeq" id="WP_022611014.1">
    <property type="nucleotide sequence ID" value="NZ_LK391965.1"/>
</dbReference>
<dbReference type="GO" id="GO:0006537">
    <property type="term" value="P:glutamate biosynthetic process"/>
    <property type="evidence" value="ECO:0007669"/>
    <property type="project" value="UniProtKB-KW"/>
</dbReference>
<evidence type="ECO:0000256" key="7">
    <source>
        <dbReference type="ARBA" id="ARBA00022723"/>
    </source>
</evidence>
<dbReference type="PANTHER" id="PTHR11938:SF133">
    <property type="entry name" value="GLUTAMATE SYNTHASE (NADH)"/>
    <property type="match status" value="1"/>
</dbReference>
<dbReference type="InterPro" id="IPR006982">
    <property type="entry name" value="Glu_synth_centr_N"/>
</dbReference>
<dbReference type="InterPro" id="IPR002489">
    <property type="entry name" value="Glu_synth_asu_C"/>
</dbReference>
<organism evidence="17 18">
    <name type="scientific">Vibrio nigripulchritudo SOn1</name>
    <dbReference type="NCBI Taxonomy" id="1238450"/>
    <lineage>
        <taxon>Bacteria</taxon>
        <taxon>Pseudomonadati</taxon>
        <taxon>Pseudomonadota</taxon>
        <taxon>Gammaproteobacteria</taxon>
        <taxon>Vibrionales</taxon>
        <taxon>Vibrionaceae</taxon>
        <taxon>Vibrio</taxon>
    </lineage>
</organism>
<dbReference type="InterPro" id="IPR029055">
    <property type="entry name" value="Ntn_hydrolases_N"/>
</dbReference>
<dbReference type="InterPro" id="IPR036485">
    <property type="entry name" value="Glu_synth_asu_C_sf"/>
</dbReference>
<comment type="similarity">
    <text evidence="3">Belongs to the glutamate synthase family.</text>
</comment>
<dbReference type="Pfam" id="PF00310">
    <property type="entry name" value="GATase_2"/>
    <property type="match status" value="1"/>
</dbReference>
<feature type="domain" description="Cyclic nucleotide-binding" evidence="15">
    <location>
        <begin position="1477"/>
        <end position="1532"/>
    </location>
</feature>
<dbReference type="GO" id="GO:0046872">
    <property type="term" value="F:metal ion binding"/>
    <property type="evidence" value="ECO:0007669"/>
    <property type="project" value="UniProtKB-KW"/>
</dbReference>
<comment type="cofactor">
    <cofactor evidence="2">
        <name>[3Fe-4S] cluster</name>
        <dbReference type="ChEBI" id="CHEBI:21137"/>
    </cofactor>
</comment>
<evidence type="ECO:0000256" key="13">
    <source>
        <dbReference type="ARBA" id="ARBA00023291"/>
    </source>
</evidence>
<dbReference type="Gene3D" id="2.160.20.60">
    <property type="entry name" value="Glutamate synthase, alpha subunit, C-terminal domain"/>
    <property type="match status" value="1"/>
</dbReference>
<evidence type="ECO:0000256" key="11">
    <source>
        <dbReference type="ARBA" id="ARBA00023014"/>
    </source>
</evidence>
<keyword evidence="6" id="KW-0288">FMN</keyword>
<dbReference type="EMBL" id="CAOF01000061">
    <property type="protein sequence ID" value="CCO45580.1"/>
    <property type="molecule type" value="Genomic_DNA"/>
</dbReference>
<evidence type="ECO:0000259" key="16">
    <source>
        <dbReference type="PROSITE" id="PS51278"/>
    </source>
</evidence>
<dbReference type="InterPro" id="IPR000595">
    <property type="entry name" value="cNMP-bd_dom"/>
</dbReference>
<dbReference type="PANTHER" id="PTHR11938">
    <property type="entry name" value="FAD NADPH DEHYDROGENASE/OXIDOREDUCTASE"/>
    <property type="match status" value="1"/>
</dbReference>
<evidence type="ECO:0000256" key="4">
    <source>
        <dbReference type="ARBA" id="ARBA00022605"/>
    </source>
</evidence>
<gene>
    <name evidence="17" type="ORF">VIBNISOn1_1530034</name>
</gene>
<dbReference type="Pfam" id="PF01645">
    <property type="entry name" value="Glu_synthase"/>
    <property type="match status" value="1"/>
</dbReference>
<dbReference type="CDD" id="cd02808">
    <property type="entry name" value="GltS_FMN"/>
    <property type="match status" value="1"/>
</dbReference>
<dbReference type="Gene3D" id="3.20.20.70">
    <property type="entry name" value="Aldolase class I"/>
    <property type="match status" value="2"/>
</dbReference>
<dbReference type="Gene3D" id="3.60.20.10">
    <property type="entry name" value="Glutamine Phosphoribosylpyrophosphate, subunit 1, domain 1"/>
    <property type="match status" value="1"/>
</dbReference>
<evidence type="ECO:0000256" key="9">
    <source>
        <dbReference type="ARBA" id="ARBA00023002"/>
    </source>
</evidence>
<evidence type="ECO:0000256" key="6">
    <source>
        <dbReference type="ARBA" id="ARBA00022643"/>
    </source>
</evidence>
<evidence type="ECO:0000256" key="2">
    <source>
        <dbReference type="ARBA" id="ARBA00001927"/>
    </source>
</evidence>
<accession>A0AAV2VMG3</accession>
<dbReference type="InterPro" id="IPR002932">
    <property type="entry name" value="Glu_synthdom"/>
</dbReference>
<dbReference type="GO" id="GO:0019676">
    <property type="term" value="P:ammonia assimilation cycle"/>
    <property type="evidence" value="ECO:0007669"/>
    <property type="project" value="TreeGrafter"/>
</dbReference>
<dbReference type="InterPro" id="IPR013785">
    <property type="entry name" value="Aldolase_TIM"/>
</dbReference>
<name>A0AAV2VMG3_9VIBR</name>
<protein>
    <submittedName>
        <fullName evidence="17">Glutamate synthase</fullName>
    </submittedName>
</protein>
<evidence type="ECO:0000256" key="5">
    <source>
        <dbReference type="ARBA" id="ARBA00022630"/>
    </source>
</evidence>
<evidence type="ECO:0000256" key="12">
    <source>
        <dbReference type="ARBA" id="ARBA00023164"/>
    </source>
</evidence>